<evidence type="ECO:0000256" key="8">
    <source>
        <dbReference type="SAM" id="SignalP"/>
    </source>
</evidence>
<dbReference type="EMBL" id="QWDM01000001">
    <property type="protein sequence ID" value="RUT72512.1"/>
    <property type="molecule type" value="Genomic_DNA"/>
</dbReference>
<dbReference type="AlphaFoldDB" id="A0A434ADQ8"/>
<dbReference type="OrthoDB" id="177947at2"/>
<evidence type="ECO:0000256" key="7">
    <source>
        <dbReference type="RuleBase" id="RU361187"/>
    </source>
</evidence>
<gene>
    <name evidence="9" type="ORF">D0817_02595</name>
</gene>
<sequence length="349" mass="39781">MKRKQNKLKKILTLMLFGIFTHMALAQEKFSNPILDYGPDPYSTYYNGFYYYTHTMQDRLVLLKTKNLADLKNAEKKTIWIAPKNTDYAAEIWAPEFHYLNGKWYVYFAADNGSNDTHRMYVLENNSKNPMEGEWVFKGKIAAQTDKWAIDGNVFTYKKQLYMIWSGWEGDTNGQQNIYIAKMKSPTQIEGDRVRISSPANSWELFGALHDDINPAQVNVNEGPQFLSHKGKVFIVFSASGCWTDHYSLGLLTFTGKDNLLDASAWVKSDQPILQQSDKTKVYAPGHNSFFKSPDGSEDWILYHANSKPGEGCGEKRSPRMQPIKWDKNGNPVIGDPLSEETVLAIPAM</sequence>
<dbReference type="CDD" id="cd18820">
    <property type="entry name" value="GH43_LbAraf43-like"/>
    <property type="match status" value="1"/>
</dbReference>
<feature type="signal peptide" evidence="8">
    <location>
        <begin position="1"/>
        <end position="26"/>
    </location>
</feature>
<feature type="active site" description="Proton acceptor" evidence="5">
    <location>
        <position position="40"/>
    </location>
</feature>
<feature type="chain" id="PRO_5019338252" evidence="8">
    <location>
        <begin position="27"/>
        <end position="349"/>
    </location>
</feature>
<dbReference type="Gene3D" id="2.115.10.20">
    <property type="entry name" value="Glycosyl hydrolase domain, family 43"/>
    <property type="match status" value="1"/>
</dbReference>
<evidence type="ECO:0000256" key="4">
    <source>
        <dbReference type="ARBA" id="ARBA00023295"/>
    </source>
</evidence>
<evidence type="ECO:0000256" key="3">
    <source>
        <dbReference type="ARBA" id="ARBA00022801"/>
    </source>
</evidence>
<keyword evidence="3 7" id="KW-0378">Hydrolase</keyword>
<evidence type="ECO:0000256" key="6">
    <source>
        <dbReference type="PIRSR" id="PIRSR606710-2"/>
    </source>
</evidence>
<dbReference type="RefSeq" id="WP_127336813.1">
    <property type="nucleotide sequence ID" value="NZ_QWDM01000001.1"/>
</dbReference>
<dbReference type="GO" id="GO:0004553">
    <property type="term" value="F:hydrolase activity, hydrolyzing O-glycosyl compounds"/>
    <property type="evidence" value="ECO:0007669"/>
    <property type="project" value="InterPro"/>
</dbReference>
<evidence type="ECO:0000256" key="1">
    <source>
        <dbReference type="ARBA" id="ARBA00009865"/>
    </source>
</evidence>
<name>A0A434ADQ8_9FLAO</name>
<accession>A0A434ADQ8</accession>
<keyword evidence="2 8" id="KW-0732">Signal</keyword>
<proteinExistence type="inferred from homology"/>
<dbReference type="SUPFAM" id="SSF75005">
    <property type="entry name" value="Arabinanase/levansucrase/invertase"/>
    <property type="match status" value="1"/>
</dbReference>
<dbReference type="Pfam" id="PF04616">
    <property type="entry name" value="Glyco_hydro_43"/>
    <property type="match status" value="1"/>
</dbReference>
<evidence type="ECO:0000313" key="9">
    <source>
        <dbReference type="EMBL" id="RUT72512.1"/>
    </source>
</evidence>
<evidence type="ECO:0000256" key="2">
    <source>
        <dbReference type="ARBA" id="ARBA00022729"/>
    </source>
</evidence>
<dbReference type="PIRSF" id="PIRSF025414">
    <property type="entry name" value="Alpha-L-arabinofuranosidase"/>
    <property type="match status" value="1"/>
</dbReference>
<protein>
    <submittedName>
        <fullName evidence="9">Glycosyl hydrolase family 43</fullName>
    </submittedName>
</protein>
<organism evidence="9 10">
    <name type="scientific">Flavobacterium cupreum</name>
    <dbReference type="NCBI Taxonomy" id="2133766"/>
    <lineage>
        <taxon>Bacteria</taxon>
        <taxon>Pseudomonadati</taxon>
        <taxon>Bacteroidota</taxon>
        <taxon>Flavobacteriia</taxon>
        <taxon>Flavobacteriales</taxon>
        <taxon>Flavobacteriaceae</taxon>
        <taxon>Flavobacterium</taxon>
    </lineage>
</organism>
<keyword evidence="10" id="KW-1185">Reference proteome</keyword>
<comment type="similarity">
    <text evidence="1 7">Belongs to the glycosyl hydrolase 43 family.</text>
</comment>
<evidence type="ECO:0000313" key="10">
    <source>
        <dbReference type="Proteomes" id="UP000288102"/>
    </source>
</evidence>
<dbReference type="GO" id="GO:0005975">
    <property type="term" value="P:carbohydrate metabolic process"/>
    <property type="evidence" value="ECO:0007669"/>
    <property type="project" value="InterPro"/>
</dbReference>
<reference evidence="10" key="1">
    <citation type="journal article" date="2019" name="Syst. Appl. Microbiol.">
        <title>Flavobacterium circumlabens sp. nov. and Flavobacterium cupreum sp. nov., two psychrotrophic species isolated from Antarctic environmental samples.</title>
        <authorList>
            <person name="Kralova S."/>
            <person name="Busse H.-J."/>
            <person name="Svec P."/>
            <person name="Maslanova I."/>
            <person name="Stankova E."/>
            <person name="Bartak M."/>
            <person name="Sedlacek I."/>
        </authorList>
    </citation>
    <scope>NUCLEOTIDE SEQUENCE [LARGE SCALE GENOMIC DNA]</scope>
    <source>
        <strain evidence="10">CCM 8825</strain>
    </source>
</reference>
<dbReference type="PANTHER" id="PTHR43817:SF1">
    <property type="entry name" value="HYDROLASE, FAMILY 43, PUTATIVE (AFU_ORTHOLOGUE AFUA_3G01660)-RELATED"/>
    <property type="match status" value="1"/>
</dbReference>
<keyword evidence="4 7" id="KW-0326">Glycosidase</keyword>
<dbReference type="Proteomes" id="UP000288102">
    <property type="component" value="Unassembled WGS sequence"/>
</dbReference>
<dbReference type="InterPro" id="IPR016828">
    <property type="entry name" value="Alpha-L-arabinofuranosidase"/>
</dbReference>
<feature type="site" description="Important for catalytic activity, responsible for pKa modulation of the active site Glu and correct orientation of both the proton donor and substrate" evidence="6">
    <location>
        <position position="151"/>
    </location>
</feature>
<comment type="caution">
    <text evidence="9">The sequence shown here is derived from an EMBL/GenBank/DDBJ whole genome shotgun (WGS) entry which is preliminary data.</text>
</comment>
<dbReference type="InterPro" id="IPR006710">
    <property type="entry name" value="Glyco_hydro_43"/>
</dbReference>
<dbReference type="InterPro" id="IPR023296">
    <property type="entry name" value="Glyco_hydro_beta-prop_sf"/>
</dbReference>
<evidence type="ECO:0000256" key="5">
    <source>
        <dbReference type="PIRSR" id="PIRSR606710-1"/>
    </source>
</evidence>
<feature type="active site" description="Proton donor" evidence="5">
    <location>
        <position position="222"/>
    </location>
</feature>
<dbReference type="PANTHER" id="PTHR43817">
    <property type="entry name" value="GLYCOSYL HYDROLASE"/>
    <property type="match status" value="1"/>
</dbReference>